<keyword evidence="1" id="KW-0732">Signal</keyword>
<feature type="chain" id="PRO_5040867494" description="Outer membrane protein beta-barrel domain-containing protein" evidence="1">
    <location>
        <begin position="19"/>
        <end position="169"/>
    </location>
</feature>
<evidence type="ECO:0000313" key="2">
    <source>
        <dbReference type="EMBL" id="MCK6262530.1"/>
    </source>
</evidence>
<sequence>MKKLLISLALLCSSSAFANTIHISPDMRIGPYTGSGISGGGIQIGLADTFGLDAIYVSYSHTSAEFLTYKDRLKTYRIGGQYQFVSVPKMALQLEAGVVEYEGSKDNIWGTHTTYTDDTGASISASWVVFINDNIGFRAGADFNYLDRNKTDFGQNISAMVSTGIVFQF</sequence>
<feature type="signal peptide" evidence="1">
    <location>
        <begin position="1"/>
        <end position="18"/>
    </location>
</feature>
<dbReference type="Proteomes" id="UP001139559">
    <property type="component" value="Unassembled WGS sequence"/>
</dbReference>
<comment type="caution">
    <text evidence="2">The sequence shown here is derived from an EMBL/GenBank/DDBJ whole genome shotgun (WGS) entry which is preliminary data.</text>
</comment>
<dbReference type="EMBL" id="JAJHVV010000002">
    <property type="protein sequence ID" value="MCK6262530.1"/>
    <property type="molecule type" value="Genomic_DNA"/>
</dbReference>
<proteinExistence type="predicted"/>
<dbReference type="Gene3D" id="2.40.160.20">
    <property type="match status" value="1"/>
</dbReference>
<name>A0A9X1XI52_9VIBR</name>
<keyword evidence="3" id="KW-1185">Reference proteome</keyword>
<dbReference type="RefSeq" id="WP_248007638.1">
    <property type="nucleotide sequence ID" value="NZ_JAJHVV010000002.1"/>
</dbReference>
<reference evidence="2" key="1">
    <citation type="submission" date="2021-11" db="EMBL/GenBank/DDBJ databases">
        <title>Vibrio ZSDE26 sp. nov. and Vibrio ZSDZ34 sp. nov., isolated from coastal seawater in Qingdao.</title>
        <authorList>
            <person name="Zhang P."/>
        </authorList>
    </citation>
    <scope>NUCLEOTIDE SEQUENCE</scope>
    <source>
        <strain evidence="2">ZSDE26</strain>
    </source>
</reference>
<organism evidence="2 3">
    <name type="scientific">Vibrio amylolyticus</name>
    <dbReference type="NCBI Taxonomy" id="2847292"/>
    <lineage>
        <taxon>Bacteria</taxon>
        <taxon>Pseudomonadati</taxon>
        <taxon>Pseudomonadota</taxon>
        <taxon>Gammaproteobacteria</taxon>
        <taxon>Vibrionales</taxon>
        <taxon>Vibrionaceae</taxon>
        <taxon>Vibrio</taxon>
    </lineage>
</organism>
<evidence type="ECO:0000256" key="1">
    <source>
        <dbReference type="SAM" id="SignalP"/>
    </source>
</evidence>
<dbReference type="AlphaFoldDB" id="A0A9X1XI52"/>
<evidence type="ECO:0008006" key="4">
    <source>
        <dbReference type="Google" id="ProtNLM"/>
    </source>
</evidence>
<evidence type="ECO:0000313" key="3">
    <source>
        <dbReference type="Proteomes" id="UP001139559"/>
    </source>
</evidence>
<accession>A0A9X1XI52</accession>
<protein>
    <recommendedName>
        <fullName evidence="4">Outer membrane protein beta-barrel domain-containing protein</fullName>
    </recommendedName>
</protein>
<gene>
    <name evidence="2" type="ORF">KP803_04505</name>
</gene>